<dbReference type="EMBL" id="CAJNIZ010013451">
    <property type="protein sequence ID" value="CAE7349261.1"/>
    <property type="molecule type" value="Genomic_DNA"/>
</dbReference>
<dbReference type="PANTHER" id="PTHR42932:SF3">
    <property type="entry name" value="DNA PROTECTION DURING STARVATION PROTEIN"/>
    <property type="match status" value="1"/>
</dbReference>
<sequence length="156" mass="17481">MTLNTGLSDEDRKVVAEGLSRVLADTYTLYLKTQNYHWNVTGPRFKGLHELFEEQYVELREAADEIAERIRALGHFAPGSYAQFAELKSVEEAPATPPSAEEMLGQLAADNETLSRVARSVVTSAENVEDEVTIDMMVARMSVHEKAAWMLRAHLQ</sequence>
<dbReference type="PANTHER" id="PTHR42932">
    <property type="entry name" value="GENERAL STRESS PROTEIN 20U"/>
    <property type="match status" value="1"/>
</dbReference>
<proteinExistence type="inferred from homology"/>
<dbReference type="InterPro" id="IPR012347">
    <property type="entry name" value="Ferritin-like"/>
</dbReference>
<gene>
    <name evidence="3" type="ORF">SPIL2461_LOCUS8294</name>
</gene>
<evidence type="ECO:0000313" key="3">
    <source>
        <dbReference type="EMBL" id="CAE7349261.1"/>
    </source>
</evidence>
<dbReference type="CDD" id="cd01043">
    <property type="entry name" value="DPS"/>
    <property type="match status" value="1"/>
</dbReference>
<dbReference type="OrthoDB" id="430900at2759"/>
<keyword evidence="4" id="KW-1185">Reference proteome</keyword>
<dbReference type="GO" id="GO:0016722">
    <property type="term" value="F:oxidoreductase activity, acting on metal ions"/>
    <property type="evidence" value="ECO:0007669"/>
    <property type="project" value="InterPro"/>
</dbReference>
<dbReference type="GO" id="GO:0008199">
    <property type="term" value="F:ferric iron binding"/>
    <property type="evidence" value="ECO:0007669"/>
    <property type="project" value="InterPro"/>
</dbReference>
<dbReference type="InterPro" id="IPR002177">
    <property type="entry name" value="DPS_DNA-bd"/>
</dbReference>
<dbReference type="Proteomes" id="UP000649617">
    <property type="component" value="Unassembled WGS sequence"/>
</dbReference>
<accession>A0A812PWD7</accession>
<protein>
    <recommendedName>
        <fullName evidence="2">Ferritin/DPS domain-containing protein</fullName>
    </recommendedName>
</protein>
<comment type="similarity">
    <text evidence="1">Belongs to the Dps family.</text>
</comment>
<dbReference type="PRINTS" id="PR01346">
    <property type="entry name" value="HELNAPAPROT"/>
</dbReference>
<dbReference type="InterPro" id="IPR023188">
    <property type="entry name" value="DPS_DNA-bd_CS"/>
</dbReference>
<dbReference type="PIRSF" id="PIRSF005900">
    <property type="entry name" value="Dps"/>
    <property type="match status" value="1"/>
</dbReference>
<evidence type="ECO:0000256" key="1">
    <source>
        <dbReference type="ARBA" id="ARBA00009497"/>
    </source>
</evidence>
<organism evidence="3 4">
    <name type="scientific">Symbiodinium pilosum</name>
    <name type="common">Dinoflagellate</name>
    <dbReference type="NCBI Taxonomy" id="2952"/>
    <lineage>
        <taxon>Eukaryota</taxon>
        <taxon>Sar</taxon>
        <taxon>Alveolata</taxon>
        <taxon>Dinophyceae</taxon>
        <taxon>Suessiales</taxon>
        <taxon>Symbiodiniaceae</taxon>
        <taxon>Symbiodinium</taxon>
    </lineage>
</organism>
<dbReference type="Gene3D" id="1.20.1260.10">
    <property type="match status" value="1"/>
</dbReference>
<dbReference type="PROSITE" id="PS00818">
    <property type="entry name" value="DPS_1"/>
    <property type="match status" value="1"/>
</dbReference>
<dbReference type="SUPFAM" id="SSF47240">
    <property type="entry name" value="Ferritin-like"/>
    <property type="match status" value="1"/>
</dbReference>
<comment type="caution">
    <text evidence="3">The sequence shown here is derived from an EMBL/GenBank/DDBJ whole genome shotgun (WGS) entry which is preliminary data.</text>
</comment>
<name>A0A812PWD7_SYMPI</name>
<reference evidence="3" key="1">
    <citation type="submission" date="2021-02" db="EMBL/GenBank/DDBJ databases">
        <authorList>
            <person name="Dougan E. K."/>
            <person name="Rhodes N."/>
            <person name="Thang M."/>
            <person name="Chan C."/>
        </authorList>
    </citation>
    <scope>NUCLEOTIDE SEQUENCE</scope>
</reference>
<dbReference type="InterPro" id="IPR008331">
    <property type="entry name" value="Ferritin_DPS_dom"/>
</dbReference>
<feature type="domain" description="Ferritin/DPS" evidence="2">
    <location>
        <begin position="17"/>
        <end position="156"/>
    </location>
</feature>
<evidence type="ECO:0000259" key="2">
    <source>
        <dbReference type="Pfam" id="PF00210"/>
    </source>
</evidence>
<dbReference type="AlphaFoldDB" id="A0A812PWD7"/>
<dbReference type="InterPro" id="IPR009078">
    <property type="entry name" value="Ferritin-like_SF"/>
</dbReference>
<evidence type="ECO:0000313" key="4">
    <source>
        <dbReference type="Proteomes" id="UP000649617"/>
    </source>
</evidence>
<dbReference type="Pfam" id="PF00210">
    <property type="entry name" value="Ferritin"/>
    <property type="match status" value="1"/>
</dbReference>